<protein>
    <submittedName>
        <fullName evidence="7">Thermostable phytase</fullName>
    </submittedName>
</protein>
<comment type="caution">
    <text evidence="3">Lacks conserved residue(s) required for the propagation of feature annotation.</text>
</comment>
<gene>
    <name evidence="7" type="ORF">CC86DRAFT_455392</name>
</gene>
<evidence type="ECO:0000256" key="2">
    <source>
        <dbReference type="ARBA" id="ARBA00023157"/>
    </source>
</evidence>
<dbReference type="PANTHER" id="PTHR14949">
    <property type="entry name" value="EGF-LIKE-DOMAIN, MULTIPLE 7, 8"/>
    <property type="match status" value="1"/>
</dbReference>
<dbReference type="InterPro" id="IPR000742">
    <property type="entry name" value="EGF"/>
</dbReference>
<evidence type="ECO:0000259" key="6">
    <source>
        <dbReference type="PROSITE" id="PS51662"/>
    </source>
</evidence>
<dbReference type="Gene3D" id="2.10.25.10">
    <property type="entry name" value="Laminin"/>
    <property type="match status" value="1"/>
</dbReference>
<feature type="signal peptide" evidence="4">
    <location>
        <begin position="1"/>
        <end position="20"/>
    </location>
</feature>
<dbReference type="AlphaFoldDB" id="A0A6A7A0Q5"/>
<feature type="domain" description="BPP" evidence="6">
    <location>
        <begin position="387"/>
        <end position="726"/>
    </location>
</feature>
<dbReference type="GO" id="GO:0016158">
    <property type="term" value="F:inositol hexakisphosphate 3-phosphatase activity"/>
    <property type="evidence" value="ECO:0007669"/>
    <property type="project" value="InterPro"/>
</dbReference>
<dbReference type="Proteomes" id="UP000799424">
    <property type="component" value="Unassembled WGS sequence"/>
</dbReference>
<evidence type="ECO:0000256" key="4">
    <source>
        <dbReference type="SAM" id="SignalP"/>
    </source>
</evidence>
<dbReference type="InterPro" id="IPR003431">
    <property type="entry name" value="B-propeller_Phytase"/>
</dbReference>
<dbReference type="OrthoDB" id="10045365at2759"/>
<dbReference type="InterPro" id="IPR050969">
    <property type="entry name" value="Dev_Signal_Modulators"/>
</dbReference>
<dbReference type="Gene3D" id="2.120.10.30">
    <property type="entry name" value="TolB, C-terminal domain"/>
    <property type="match status" value="2"/>
</dbReference>
<name>A0A6A7A0Q5_9PLEO</name>
<accession>A0A6A7A0Q5</accession>
<dbReference type="SMART" id="SM00181">
    <property type="entry name" value="EGF"/>
    <property type="match status" value="2"/>
</dbReference>
<feature type="chain" id="PRO_5025670310" evidence="4">
    <location>
        <begin position="21"/>
        <end position="732"/>
    </location>
</feature>
<sequence>MKASFVCLLWASALFAIASAQIANVKLVPAAVGFEGDNTGFVYGRSPLLVVNDGNAADGGFRIFAISNSSSLRETSHQKTGRSKIAVPIHDIGGREIIVNIPAPDSLIRVFDAQTGKRIDSNDKKQLGDWSTACVWRSEKSGESYLFLFGKKKVVQFLVRKKKNDVEILEVQTFAVPVEGETCTTFTNGQIFFSAEDHPLYSFQAFESTASPIIKTTSEKIEVAGLATYHSNSSDYLFVAHDEVIGVYDANIQRKGTINLNGIPKLSIEGGLSILQSPVPGYPQGAFAFVLESEDDTGVAVGSLDGVLAAFGIQANTGYNPKSKACSRCESKITDRCNNNGFVLGSGGCSCFAGFAGKDCSKETCQNDCSGHGKCNGPNECKCKDDWTGPDCSFVAVKAKYETEANGGDGDDPAVWIHPTRPAQSKIITTTKSSDGEGFGVFDLEGKLLQHLTAEEPNNVDIIYNFTAGNRKIDLAYAACRGDNTICLVEINGTGLLKPIAGGIQALPKDYEPYGSCNYHSRKTGKDYLFVNNKDAEYLQYELTSTTNGTLQTKLVREFQGGSGGQVEGCVADDEAGYLFLGEEPSGIWRYEAEPTGSSTGIQIAKVGDASGLQADVEGITLVPAKSGPGGYIIVSSQGISAYKVYERSPPHKYVTTFTIVDNEKKGIDHVSNTDGIVVVGNALNKDFPHGLFVTHDDANELAGGGTAKEASFKLTSLVDILGQGIAKKLGY</sequence>
<evidence type="ECO:0000256" key="1">
    <source>
        <dbReference type="ARBA" id="ARBA00022729"/>
    </source>
</evidence>
<keyword evidence="8" id="KW-1185">Reference proteome</keyword>
<feature type="disulfide bond" evidence="3">
    <location>
        <begin position="383"/>
        <end position="392"/>
    </location>
</feature>
<keyword evidence="3" id="KW-0245">EGF-like domain</keyword>
<dbReference type="PROSITE" id="PS50026">
    <property type="entry name" value="EGF_3"/>
    <property type="match status" value="1"/>
</dbReference>
<dbReference type="EMBL" id="MU006225">
    <property type="protein sequence ID" value="KAF2826693.1"/>
    <property type="molecule type" value="Genomic_DNA"/>
</dbReference>
<evidence type="ECO:0000259" key="5">
    <source>
        <dbReference type="PROSITE" id="PS50026"/>
    </source>
</evidence>
<dbReference type="InterPro" id="IPR011042">
    <property type="entry name" value="6-blade_b-propeller_TolB-like"/>
</dbReference>
<keyword evidence="1 4" id="KW-0732">Signal</keyword>
<reference evidence="7" key="1">
    <citation type="journal article" date="2020" name="Stud. Mycol.">
        <title>101 Dothideomycetes genomes: a test case for predicting lifestyles and emergence of pathogens.</title>
        <authorList>
            <person name="Haridas S."/>
            <person name="Albert R."/>
            <person name="Binder M."/>
            <person name="Bloem J."/>
            <person name="Labutti K."/>
            <person name="Salamov A."/>
            <person name="Andreopoulos B."/>
            <person name="Baker S."/>
            <person name="Barry K."/>
            <person name="Bills G."/>
            <person name="Bluhm B."/>
            <person name="Cannon C."/>
            <person name="Castanera R."/>
            <person name="Culley D."/>
            <person name="Daum C."/>
            <person name="Ezra D."/>
            <person name="Gonzalez J."/>
            <person name="Henrissat B."/>
            <person name="Kuo A."/>
            <person name="Liang C."/>
            <person name="Lipzen A."/>
            <person name="Lutzoni F."/>
            <person name="Magnuson J."/>
            <person name="Mondo S."/>
            <person name="Nolan M."/>
            <person name="Ohm R."/>
            <person name="Pangilinan J."/>
            <person name="Park H.-J."/>
            <person name="Ramirez L."/>
            <person name="Alfaro M."/>
            <person name="Sun H."/>
            <person name="Tritt A."/>
            <person name="Yoshinaga Y."/>
            <person name="Zwiers L.-H."/>
            <person name="Turgeon B."/>
            <person name="Goodwin S."/>
            <person name="Spatafora J."/>
            <person name="Crous P."/>
            <person name="Grigoriev I."/>
        </authorList>
    </citation>
    <scope>NUCLEOTIDE SEQUENCE</scope>
    <source>
        <strain evidence="7">CBS 113818</strain>
    </source>
</reference>
<dbReference type="PROSITE" id="PS00022">
    <property type="entry name" value="EGF_1"/>
    <property type="match status" value="1"/>
</dbReference>
<organism evidence="7 8">
    <name type="scientific">Ophiobolus disseminans</name>
    <dbReference type="NCBI Taxonomy" id="1469910"/>
    <lineage>
        <taxon>Eukaryota</taxon>
        <taxon>Fungi</taxon>
        <taxon>Dikarya</taxon>
        <taxon>Ascomycota</taxon>
        <taxon>Pezizomycotina</taxon>
        <taxon>Dothideomycetes</taxon>
        <taxon>Pleosporomycetidae</taxon>
        <taxon>Pleosporales</taxon>
        <taxon>Pleosporineae</taxon>
        <taxon>Phaeosphaeriaceae</taxon>
        <taxon>Ophiobolus</taxon>
    </lineage>
</organism>
<feature type="domain" description="EGF-like" evidence="5">
    <location>
        <begin position="361"/>
        <end position="393"/>
    </location>
</feature>
<evidence type="ECO:0000256" key="3">
    <source>
        <dbReference type="PROSITE-ProRule" id="PRU00076"/>
    </source>
</evidence>
<feature type="disulfide bond" evidence="3">
    <location>
        <begin position="365"/>
        <end position="375"/>
    </location>
</feature>
<dbReference type="Pfam" id="PF07974">
    <property type="entry name" value="EGF_2"/>
    <property type="match status" value="1"/>
</dbReference>
<keyword evidence="2 3" id="KW-1015">Disulfide bond</keyword>
<evidence type="ECO:0000313" key="7">
    <source>
        <dbReference type="EMBL" id="KAF2826693.1"/>
    </source>
</evidence>
<dbReference type="InterPro" id="IPR013111">
    <property type="entry name" value="EGF_extracell"/>
</dbReference>
<feature type="domain" description="BPP" evidence="6">
    <location>
        <begin position="11"/>
        <end position="311"/>
    </location>
</feature>
<dbReference type="Pfam" id="PF02333">
    <property type="entry name" value="Phytase"/>
    <property type="match status" value="1"/>
</dbReference>
<dbReference type="SUPFAM" id="SSF50956">
    <property type="entry name" value="Thermostable phytase (3-phytase)"/>
    <property type="match status" value="2"/>
</dbReference>
<evidence type="ECO:0000313" key="8">
    <source>
        <dbReference type="Proteomes" id="UP000799424"/>
    </source>
</evidence>
<dbReference type="PROSITE" id="PS51662">
    <property type="entry name" value="BP_PHYTASE"/>
    <property type="match status" value="2"/>
</dbReference>
<dbReference type="PANTHER" id="PTHR14949:SF56">
    <property type="entry name" value="EGF-LIKE-DOMAIN, MULTIPLE 7"/>
    <property type="match status" value="1"/>
</dbReference>
<proteinExistence type="predicted"/>